<evidence type="ECO:0000256" key="1">
    <source>
        <dbReference type="SAM" id="MobiDB-lite"/>
    </source>
</evidence>
<reference evidence="3" key="1">
    <citation type="submission" date="2018-11" db="EMBL/GenBank/DDBJ databases">
        <title>A distinct lineage of giant viruses engineers rhodopsin photosystems in predatory marine eukaryotes.</title>
        <authorList>
            <person name="Needham D.M."/>
            <person name="Yoshizawa S."/>
            <person name="Hosaka T."/>
            <person name="Poirier C."/>
            <person name="Choi C.-J."/>
            <person name="Hehenberger E."/>
            <person name="Irwin N.A.T."/>
            <person name="Wilken S."/>
            <person name="Yung C.-M."/>
            <person name="Bachy C."/>
            <person name="Kurihara R."/>
            <person name="Nakajima Y."/>
            <person name="Kojima K."/>
            <person name="Kimura-Someya T."/>
            <person name="Leonard G."/>
            <person name="Malmstrom R.R."/>
            <person name="Mende D."/>
            <person name="Olson D.K."/>
            <person name="Sudo Y."/>
            <person name="Sudek S."/>
            <person name="Richards T.A."/>
            <person name="DeLong E.F."/>
            <person name="Keeling P.J."/>
            <person name="Santoro A.E."/>
            <person name="Shirouzu M."/>
            <person name="Iwasaki W."/>
            <person name="Worden A.Z."/>
        </authorList>
    </citation>
    <scope>NUCLEOTIDE SEQUENCE</scope>
</reference>
<protein>
    <submittedName>
        <fullName evidence="3">Uncharacterized protein</fullName>
    </submittedName>
</protein>
<evidence type="ECO:0000313" key="3">
    <source>
        <dbReference type="EMBL" id="QDY51961.1"/>
    </source>
</evidence>
<dbReference type="EMBL" id="MK250086">
    <property type="protein sequence ID" value="QDY51961.1"/>
    <property type="molecule type" value="Genomic_DNA"/>
</dbReference>
<sequence>MTSKSTSIGDLPTVEPNNNNSNDEETMMVNSILKEIENADDIDNSEQAINYTIDTSQIPPKINEEIPTREMIQETAKEIFNQPPQMEVAPQIPMINEEPIPEVNKNEINSLLNNEPENNKNMESLTNKLINKGKYAIIILVLVIIFNIPQFNKMILKFLPKMAVEGPQVSILGTVLKAFLIALIYFGLSFII</sequence>
<organism evidence="3">
    <name type="scientific">Mimiviridae sp. ChoanoV1</name>
    <dbReference type="NCBI Taxonomy" id="2596887"/>
    <lineage>
        <taxon>Viruses</taxon>
        <taxon>Varidnaviria</taxon>
        <taxon>Bamfordvirae</taxon>
        <taxon>Nucleocytoviricota</taxon>
        <taxon>Megaviricetes</taxon>
        <taxon>Imitervirales</taxon>
        <taxon>Schizomimiviridae</taxon>
    </lineage>
</organism>
<feature type="transmembrane region" description="Helical" evidence="2">
    <location>
        <begin position="135"/>
        <end position="151"/>
    </location>
</feature>
<keyword evidence="2" id="KW-1133">Transmembrane helix</keyword>
<proteinExistence type="predicted"/>
<feature type="region of interest" description="Disordered" evidence="1">
    <location>
        <begin position="1"/>
        <end position="24"/>
    </location>
</feature>
<keyword evidence="2" id="KW-0812">Transmembrane</keyword>
<feature type="transmembrane region" description="Helical" evidence="2">
    <location>
        <begin position="171"/>
        <end position="191"/>
    </location>
</feature>
<name>A0A5B8IPA9_9VIRU</name>
<gene>
    <name evidence="3" type="ORF">2_33</name>
</gene>
<evidence type="ECO:0000256" key="2">
    <source>
        <dbReference type="SAM" id="Phobius"/>
    </source>
</evidence>
<accession>A0A5B8IPA9</accession>
<keyword evidence="2" id="KW-0472">Membrane</keyword>